<comment type="caution">
    <text evidence="6">The sequence shown here is derived from an EMBL/GenBank/DDBJ whole genome shotgun (WGS) entry which is preliminary data.</text>
</comment>
<feature type="domain" description="HTH lysR-type" evidence="5">
    <location>
        <begin position="1"/>
        <end position="58"/>
    </location>
</feature>
<dbReference type="SUPFAM" id="SSF46785">
    <property type="entry name" value="Winged helix' DNA-binding domain"/>
    <property type="match status" value="1"/>
</dbReference>
<evidence type="ECO:0000256" key="4">
    <source>
        <dbReference type="ARBA" id="ARBA00023163"/>
    </source>
</evidence>
<dbReference type="InterPro" id="IPR000847">
    <property type="entry name" value="LysR_HTH_N"/>
</dbReference>
<evidence type="ECO:0000259" key="5">
    <source>
        <dbReference type="PROSITE" id="PS50931"/>
    </source>
</evidence>
<name>A0A6L7F024_9ACTN</name>
<evidence type="ECO:0000256" key="2">
    <source>
        <dbReference type="ARBA" id="ARBA00023015"/>
    </source>
</evidence>
<dbReference type="GO" id="GO:0003677">
    <property type="term" value="F:DNA binding"/>
    <property type="evidence" value="ECO:0007669"/>
    <property type="project" value="UniProtKB-KW"/>
</dbReference>
<evidence type="ECO:0000313" key="6">
    <source>
        <dbReference type="EMBL" id="MXG89661.1"/>
    </source>
</evidence>
<keyword evidence="2" id="KW-0805">Transcription regulation</keyword>
<dbReference type="Gene3D" id="1.10.10.10">
    <property type="entry name" value="Winged helix-like DNA-binding domain superfamily/Winged helix DNA-binding domain"/>
    <property type="match status" value="1"/>
</dbReference>
<dbReference type="FunFam" id="1.10.10.10:FF:000001">
    <property type="entry name" value="LysR family transcriptional regulator"/>
    <property type="match status" value="1"/>
</dbReference>
<dbReference type="Proteomes" id="UP000473325">
    <property type="component" value="Unassembled WGS sequence"/>
</dbReference>
<comment type="similarity">
    <text evidence="1">Belongs to the LysR transcriptional regulatory family.</text>
</comment>
<organism evidence="6 7">
    <name type="scientific">Nocardioides flavescens</name>
    <dbReference type="NCBI Taxonomy" id="2691959"/>
    <lineage>
        <taxon>Bacteria</taxon>
        <taxon>Bacillati</taxon>
        <taxon>Actinomycetota</taxon>
        <taxon>Actinomycetes</taxon>
        <taxon>Propionibacteriales</taxon>
        <taxon>Nocardioidaceae</taxon>
        <taxon>Nocardioides</taxon>
    </lineage>
</organism>
<proteinExistence type="inferred from homology"/>
<dbReference type="Gene3D" id="3.40.190.10">
    <property type="entry name" value="Periplasmic binding protein-like II"/>
    <property type="match status" value="2"/>
</dbReference>
<dbReference type="PRINTS" id="PR00039">
    <property type="entry name" value="HTHLYSR"/>
</dbReference>
<dbReference type="PROSITE" id="PS50931">
    <property type="entry name" value="HTH_LYSR"/>
    <property type="match status" value="1"/>
</dbReference>
<dbReference type="RefSeq" id="WP_160877279.1">
    <property type="nucleotide sequence ID" value="NZ_WUEK01000004.1"/>
</dbReference>
<dbReference type="InterPro" id="IPR005119">
    <property type="entry name" value="LysR_subst-bd"/>
</dbReference>
<gene>
    <name evidence="6" type="ORF">GRQ65_08870</name>
</gene>
<dbReference type="InterPro" id="IPR036390">
    <property type="entry name" value="WH_DNA-bd_sf"/>
</dbReference>
<sequence>METRELRYFVAVAEELHFGRAAERLGIAQPPLSRAIGQLERRLGVRLLERSSRSVSLTAPGQVLLDEARTALDAVAAAERRTRRAAEAVEAAPRLVLATKAGAANELVAKLLDRYAAEPGAVVVEVLLGAPGDQSRAVRDGRADLAILHAPYDDTSGLDVEVLVREPQVVLLPAGHPATGTAGLRGADLASLEGLPAPRWPDDAGRYADGPGPAVRDTAQLLQLIELGRTHLTAPASAADHAGSAVAAVPLLDAPEVETVLAWPAHSRSHDVARFVEVATAL</sequence>
<evidence type="ECO:0000256" key="1">
    <source>
        <dbReference type="ARBA" id="ARBA00009437"/>
    </source>
</evidence>
<protein>
    <submittedName>
        <fullName evidence="6">LysR family transcriptional regulator</fullName>
    </submittedName>
</protein>
<dbReference type="AlphaFoldDB" id="A0A6L7F024"/>
<dbReference type="Pfam" id="PF03466">
    <property type="entry name" value="LysR_substrate"/>
    <property type="match status" value="1"/>
</dbReference>
<dbReference type="PANTHER" id="PTHR30346">
    <property type="entry name" value="TRANSCRIPTIONAL DUAL REGULATOR HCAR-RELATED"/>
    <property type="match status" value="1"/>
</dbReference>
<keyword evidence="4" id="KW-0804">Transcription</keyword>
<dbReference type="PANTHER" id="PTHR30346:SF0">
    <property type="entry name" value="HCA OPERON TRANSCRIPTIONAL ACTIVATOR HCAR"/>
    <property type="match status" value="1"/>
</dbReference>
<dbReference type="GO" id="GO:0032993">
    <property type="term" value="C:protein-DNA complex"/>
    <property type="evidence" value="ECO:0007669"/>
    <property type="project" value="TreeGrafter"/>
</dbReference>
<keyword evidence="3" id="KW-0238">DNA-binding</keyword>
<keyword evidence="7" id="KW-1185">Reference proteome</keyword>
<reference evidence="6 7" key="1">
    <citation type="submission" date="2019-12" db="EMBL/GenBank/DDBJ databases">
        <authorList>
            <person name="Kun Z."/>
        </authorList>
    </citation>
    <scope>NUCLEOTIDE SEQUENCE [LARGE SCALE GENOMIC DNA]</scope>
    <source>
        <strain evidence="6 7">YIM 123512</strain>
    </source>
</reference>
<evidence type="ECO:0000256" key="3">
    <source>
        <dbReference type="ARBA" id="ARBA00023125"/>
    </source>
</evidence>
<accession>A0A6L7F024</accession>
<dbReference type="Pfam" id="PF00126">
    <property type="entry name" value="HTH_1"/>
    <property type="match status" value="1"/>
</dbReference>
<dbReference type="EMBL" id="WUEK01000004">
    <property type="protein sequence ID" value="MXG89661.1"/>
    <property type="molecule type" value="Genomic_DNA"/>
</dbReference>
<dbReference type="GO" id="GO:0003700">
    <property type="term" value="F:DNA-binding transcription factor activity"/>
    <property type="evidence" value="ECO:0007669"/>
    <property type="project" value="InterPro"/>
</dbReference>
<evidence type="ECO:0000313" key="7">
    <source>
        <dbReference type="Proteomes" id="UP000473325"/>
    </source>
</evidence>
<dbReference type="SUPFAM" id="SSF53850">
    <property type="entry name" value="Periplasmic binding protein-like II"/>
    <property type="match status" value="1"/>
</dbReference>
<dbReference type="InterPro" id="IPR036388">
    <property type="entry name" value="WH-like_DNA-bd_sf"/>
</dbReference>